<dbReference type="Proteomes" id="UP000189935">
    <property type="component" value="Chromosome I"/>
</dbReference>
<evidence type="ECO:0000259" key="2">
    <source>
        <dbReference type="Pfam" id="PF01979"/>
    </source>
</evidence>
<accession>A0A1M6MIS7</accession>
<dbReference type="Gene3D" id="2.30.40.10">
    <property type="entry name" value="Urease, subunit C, domain 1"/>
    <property type="match status" value="1"/>
</dbReference>
<dbReference type="EMBL" id="LT670844">
    <property type="protein sequence ID" value="SHJ83183.1"/>
    <property type="molecule type" value="Genomic_DNA"/>
</dbReference>
<organism evidence="3 4">
    <name type="scientific">Bradyrhizobium lablabi</name>
    <dbReference type="NCBI Taxonomy" id="722472"/>
    <lineage>
        <taxon>Bacteria</taxon>
        <taxon>Pseudomonadati</taxon>
        <taxon>Pseudomonadota</taxon>
        <taxon>Alphaproteobacteria</taxon>
        <taxon>Hyphomicrobiales</taxon>
        <taxon>Nitrobacteraceae</taxon>
        <taxon>Bradyrhizobium</taxon>
    </lineage>
</organism>
<feature type="domain" description="Amidohydrolase-related" evidence="2">
    <location>
        <begin position="55"/>
        <end position="434"/>
    </location>
</feature>
<dbReference type="AlphaFoldDB" id="A0A1M6MIS7"/>
<dbReference type="InterPro" id="IPR006680">
    <property type="entry name" value="Amidohydro-rel"/>
</dbReference>
<dbReference type="PANTHER" id="PTHR43794">
    <property type="entry name" value="AMINOHYDROLASE SSNA-RELATED"/>
    <property type="match status" value="1"/>
</dbReference>
<gene>
    <name evidence="3" type="ORF">SAMN05444159_1625</name>
</gene>
<name>A0A1M6MIS7_9BRAD</name>
<evidence type="ECO:0000313" key="4">
    <source>
        <dbReference type="Proteomes" id="UP000189935"/>
    </source>
</evidence>
<dbReference type="InterPro" id="IPR011059">
    <property type="entry name" value="Metal-dep_hydrolase_composite"/>
</dbReference>
<dbReference type="Gene3D" id="3.20.20.140">
    <property type="entry name" value="Metal-dependent hydrolases"/>
    <property type="match status" value="1"/>
</dbReference>
<protein>
    <submittedName>
        <fullName evidence="3">Cytosine/adenosine deaminase</fullName>
    </submittedName>
</protein>
<sequence>MTGRRTVIRGGLVLDPQGRAALGDVLIEDGRILAIENPGFEVSDDAEGLSATDRMLIPGLISAHTHSHGALNRGAVDDKVSLEMFLTGAGASTRSRGIDDKYLSAALSAAEMIRKGCTACFDLTVELPGPSREGISAVARAYRDAGMRAVVAPMIADRTIYQALPGLLDALPDDLRSQCAALAAAPIESTLSTCTDILANWEFDRRFIRPALGPTIPLHCSDDFLNHCARLASEHGVPLQTHLAESRAQAALGRTRYGKSLVGHLEDLGFLSERLSAAHAIWLDDDDIARLGQSGVTVAHNPSSNLRLGSGVAPVRKMLRNNVAVGVGTDASNTSDGQNMFEATRLASYLSRIDGFASDEWLSAGEAFGLATEGSAKVLGFEKTGRLAVGYEADIVFLRLDSPHFVPLRSPLTQMVFAENGASVHTVMIGGRIVFHDGKLLTLDEALLRRQAQEAAHRLDEANAGTFANAAMVSRLVGAFCAAQGCTGHTLPRKLSLACEG</sequence>
<dbReference type="OrthoDB" id="9796020at2"/>
<evidence type="ECO:0000256" key="1">
    <source>
        <dbReference type="ARBA" id="ARBA00006745"/>
    </source>
</evidence>
<dbReference type="InterPro" id="IPR050287">
    <property type="entry name" value="MTA/SAH_deaminase"/>
</dbReference>
<reference evidence="3 4" key="1">
    <citation type="submission" date="2016-11" db="EMBL/GenBank/DDBJ databases">
        <authorList>
            <person name="Jaros S."/>
            <person name="Januszkiewicz K."/>
            <person name="Wedrychowicz H."/>
        </authorList>
    </citation>
    <scope>NUCLEOTIDE SEQUENCE [LARGE SCALE GENOMIC DNA]</scope>
    <source>
        <strain evidence="3 4">GAS499</strain>
    </source>
</reference>
<dbReference type="InterPro" id="IPR032466">
    <property type="entry name" value="Metal_Hydrolase"/>
</dbReference>
<dbReference type="SUPFAM" id="SSF51338">
    <property type="entry name" value="Composite domain of metallo-dependent hydrolases"/>
    <property type="match status" value="2"/>
</dbReference>
<dbReference type="SUPFAM" id="SSF51556">
    <property type="entry name" value="Metallo-dependent hydrolases"/>
    <property type="match status" value="1"/>
</dbReference>
<proteinExistence type="inferred from homology"/>
<dbReference type="Pfam" id="PF01979">
    <property type="entry name" value="Amidohydro_1"/>
    <property type="match status" value="1"/>
</dbReference>
<dbReference type="GO" id="GO:0016810">
    <property type="term" value="F:hydrolase activity, acting on carbon-nitrogen (but not peptide) bonds"/>
    <property type="evidence" value="ECO:0007669"/>
    <property type="project" value="InterPro"/>
</dbReference>
<comment type="similarity">
    <text evidence="1">Belongs to the metallo-dependent hydrolases superfamily. ATZ/TRZ family.</text>
</comment>
<evidence type="ECO:0000313" key="3">
    <source>
        <dbReference type="EMBL" id="SHJ83183.1"/>
    </source>
</evidence>
<dbReference type="RefSeq" id="WP_079537698.1">
    <property type="nucleotide sequence ID" value="NZ_LT670844.1"/>
</dbReference>
<dbReference type="PANTHER" id="PTHR43794:SF5">
    <property type="entry name" value="CHLOROHYDROLASE FAMILY PROTEIN"/>
    <property type="match status" value="1"/>
</dbReference>